<dbReference type="Proteomes" id="UP001047646">
    <property type="component" value="Chromosome"/>
</dbReference>
<dbReference type="RefSeq" id="WP_217853786.1">
    <property type="nucleotide sequence ID" value="NZ_CP077073.1"/>
</dbReference>
<name>A0ABX8MEF4_9PSED</name>
<evidence type="ECO:0000259" key="3">
    <source>
        <dbReference type="Pfam" id="PF14346"/>
    </source>
</evidence>
<keyword evidence="2" id="KW-0732">Signal</keyword>
<protein>
    <submittedName>
        <fullName evidence="4">DUF4398 domain-containing protein</fullName>
    </submittedName>
</protein>
<evidence type="ECO:0000313" key="5">
    <source>
        <dbReference type="Proteomes" id="UP001047646"/>
    </source>
</evidence>
<dbReference type="EMBL" id="CP077073">
    <property type="protein sequence ID" value="QXH37439.1"/>
    <property type="molecule type" value="Genomic_DNA"/>
</dbReference>
<evidence type="ECO:0000256" key="2">
    <source>
        <dbReference type="SAM" id="SignalP"/>
    </source>
</evidence>
<evidence type="ECO:0000256" key="1">
    <source>
        <dbReference type="SAM" id="Coils"/>
    </source>
</evidence>
<feature type="chain" id="PRO_5047074270" evidence="2">
    <location>
        <begin position="24"/>
        <end position="131"/>
    </location>
</feature>
<dbReference type="Pfam" id="PF14346">
    <property type="entry name" value="DUF4398"/>
    <property type="match status" value="1"/>
</dbReference>
<keyword evidence="1" id="KW-0175">Coiled coil</keyword>
<gene>
    <name evidence="4" type="ORF">KSS95_11675</name>
</gene>
<evidence type="ECO:0000313" key="4">
    <source>
        <dbReference type="EMBL" id="QXH37439.1"/>
    </source>
</evidence>
<proteinExistence type="predicted"/>
<reference evidence="4" key="1">
    <citation type="journal article" date="2021" name="Microorganisms">
        <title>The Ever-Expanding Pseudomonas Genus: Description of 43 New Species and Partition of the Pseudomonas putida Group.</title>
        <authorList>
            <person name="Girard L."/>
            <person name="Lood C."/>
            <person name="Hofte M."/>
            <person name="Vandamme P."/>
            <person name="Rokni-Zadeh H."/>
            <person name="van Noort V."/>
            <person name="Lavigne R."/>
            <person name="De Mot R."/>
        </authorList>
    </citation>
    <scope>NUCLEOTIDE SEQUENCE</scope>
    <source>
        <strain evidence="4">COW39</strain>
    </source>
</reference>
<feature type="coiled-coil region" evidence="1">
    <location>
        <begin position="74"/>
        <end position="117"/>
    </location>
</feature>
<sequence>MRVRFNRKTLPLVGMLMIMGGCASVVVPTEQVELTRSAVHRAVAADATQYAPLEMRAAQDKLGAMDRALGEKQYEQVRTLAQQAEADARLAETKARASRTEEQLNTAEKGIDVLKHELLSEPNAVPTQPGQ</sequence>
<accession>A0ABX8MEF4</accession>
<keyword evidence="5" id="KW-1185">Reference proteome</keyword>
<feature type="signal peptide" evidence="2">
    <location>
        <begin position="1"/>
        <end position="23"/>
    </location>
</feature>
<feature type="domain" description="DUF4398" evidence="3">
    <location>
        <begin position="31"/>
        <end position="105"/>
    </location>
</feature>
<dbReference type="PROSITE" id="PS51257">
    <property type="entry name" value="PROKAR_LIPOPROTEIN"/>
    <property type="match status" value="1"/>
</dbReference>
<organism evidence="4 5">
    <name type="scientific">Pseudomonas muyukensis</name>
    <dbReference type="NCBI Taxonomy" id="2842357"/>
    <lineage>
        <taxon>Bacteria</taxon>
        <taxon>Pseudomonadati</taxon>
        <taxon>Pseudomonadota</taxon>
        <taxon>Gammaproteobacteria</taxon>
        <taxon>Pseudomonadales</taxon>
        <taxon>Pseudomonadaceae</taxon>
        <taxon>Pseudomonas</taxon>
    </lineage>
</organism>
<dbReference type="InterPro" id="IPR025511">
    <property type="entry name" value="DUF4398"/>
</dbReference>